<dbReference type="EMBL" id="VIIS01000950">
    <property type="protein sequence ID" value="KAF0303363.1"/>
    <property type="molecule type" value="Genomic_DNA"/>
</dbReference>
<feature type="transmembrane region" description="Helical" evidence="7">
    <location>
        <begin position="267"/>
        <end position="289"/>
    </location>
</feature>
<evidence type="ECO:0000313" key="9">
    <source>
        <dbReference type="Proteomes" id="UP000440578"/>
    </source>
</evidence>
<gene>
    <name evidence="8" type="ORF">FJT64_024649</name>
</gene>
<comment type="function">
    <text evidence="7">Choline transporter.</text>
</comment>
<comment type="similarity">
    <text evidence="2 7">Belongs to the CTL (choline transporter-like) family.</text>
</comment>
<dbReference type="OrthoDB" id="420519at2759"/>
<evidence type="ECO:0000256" key="7">
    <source>
        <dbReference type="RuleBase" id="RU368066"/>
    </source>
</evidence>
<proteinExistence type="inferred from homology"/>
<keyword evidence="3 7" id="KW-0812">Transmembrane</keyword>
<evidence type="ECO:0000256" key="6">
    <source>
        <dbReference type="ARBA" id="ARBA00023180"/>
    </source>
</evidence>
<accession>A0A6A4WBJ9</accession>
<name>A0A6A4WBJ9_AMPAM</name>
<feature type="transmembrane region" description="Helical" evidence="7">
    <location>
        <begin position="324"/>
        <end position="345"/>
    </location>
</feature>
<feature type="transmembrane region" description="Helical" evidence="7">
    <location>
        <begin position="437"/>
        <end position="462"/>
    </location>
</feature>
<evidence type="ECO:0000256" key="4">
    <source>
        <dbReference type="ARBA" id="ARBA00022989"/>
    </source>
</evidence>
<dbReference type="GO" id="GO:0022857">
    <property type="term" value="F:transmembrane transporter activity"/>
    <property type="evidence" value="ECO:0007669"/>
    <property type="project" value="UniProtKB-UniRule"/>
</dbReference>
<dbReference type="Pfam" id="PF04515">
    <property type="entry name" value="Choline_transpo"/>
    <property type="match status" value="1"/>
</dbReference>
<dbReference type="InterPro" id="IPR007603">
    <property type="entry name" value="Choline_transptr-like"/>
</dbReference>
<feature type="transmembrane region" description="Helical" evidence="7">
    <location>
        <begin position="574"/>
        <end position="607"/>
    </location>
</feature>
<keyword evidence="9" id="KW-1185">Reference proteome</keyword>
<dbReference type="PANTHER" id="PTHR12385">
    <property type="entry name" value="CHOLINE TRANSPORTER-LIKE (SLC FAMILY 44)"/>
    <property type="match status" value="1"/>
</dbReference>
<feature type="transmembrane region" description="Helical" evidence="7">
    <location>
        <begin position="37"/>
        <end position="59"/>
    </location>
</feature>
<feature type="transmembrane region" description="Helical" evidence="7">
    <location>
        <begin position="627"/>
        <end position="648"/>
    </location>
</feature>
<dbReference type="GO" id="GO:0005886">
    <property type="term" value="C:plasma membrane"/>
    <property type="evidence" value="ECO:0007669"/>
    <property type="project" value="UniProtKB-SubCell"/>
</dbReference>
<protein>
    <recommendedName>
        <fullName evidence="7">Choline transporter-like protein</fullName>
    </recommendedName>
</protein>
<keyword evidence="4 7" id="KW-1133">Transmembrane helix</keyword>
<dbReference type="AlphaFoldDB" id="A0A6A4WBJ9"/>
<evidence type="ECO:0000256" key="2">
    <source>
        <dbReference type="ARBA" id="ARBA00007168"/>
    </source>
</evidence>
<evidence type="ECO:0000256" key="1">
    <source>
        <dbReference type="ARBA" id="ARBA00004141"/>
    </source>
</evidence>
<evidence type="ECO:0000256" key="5">
    <source>
        <dbReference type="ARBA" id="ARBA00023136"/>
    </source>
</evidence>
<comment type="subcellular location">
    <subcellularLocation>
        <location evidence="7">Cell membrane</location>
        <topology evidence="7">Multi-pass membrane protein</topology>
    </subcellularLocation>
    <subcellularLocation>
        <location evidence="1">Membrane</location>
        <topology evidence="1">Multi-pass membrane protein</topology>
    </subcellularLocation>
</comment>
<keyword evidence="6" id="KW-0325">Glycoprotein</keyword>
<evidence type="ECO:0000256" key="3">
    <source>
        <dbReference type="ARBA" id="ARBA00022692"/>
    </source>
</evidence>
<feature type="transmembrane region" description="Helical" evidence="7">
    <location>
        <begin position="240"/>
        <end position="260"/>
    </location>
</feature>
<sequence>MTGIESASPGQKGPYGRPRSYDPDFHGPVHKRSCTDILCALLFFVFMIGWAGVGAYAIYYGDPEILAFPTDSDGRKCGRDPEVADKKFLLYFDITQCSSPIVLIAGCPTPQVCVSQCPRENRFAVPYGLDERLCTDAARRSLTCRPGVNPMDRSRSCRSLLRDTDDCAPYTFRSAAVLGRCVPNLGIGDFDEDNDKVKDADGKEMNVTMDALYKGAEKLGVFVSLKDFGVEAVSDYRESWWVIVLALVACMVVSLLWILLMRFVAGLMVWLALLGSLAGLIGGCVYTFIRWRQLADVPGADKKINPLDAFTKGFDSFLELQQTWLIFFIILCVLATILLLVVLILCKRLRVAIELGTVVLFTTLALYIASMGRAKYLVSSLPQSCRNVCGGYVFNGTCDPDAFEKSCRTDCPEAECRFVQYEKFEIVPYLHAYNIFAMFWSLFFLSAMGEMVLAGAFSSWYWTFDKSKNLPPAPLSSSMGRTFRYHLGTLAFGSLIIAIIRVIRVTLEYIYKKCKSKPGSQVARAILCCCRCCMWCLEKFMRFINRNAYIMTATYGTNFCKSARDAFMLIMRNVLRVIAVDAVCDFLLFLGKALITIGITVASFYFLDHRIPIEGLDKFVPETHYSWLPVVTIAVGCFFISSLFFSVYNMAVDTLFLCFLEDLERNDGSEERPYYMSKDMMKAEVAPLLVQSRALIDLHNKAERSPLQMAPPGLASDLQPPSVELTAGTGGSTVNLLPATKHQKMLKSSDDVF</sequence>
<evidence type="ECO:0000313" key="8">
    <source>
        <dbReference type="EMBL" id="KAF0303363.1"/>
    </source>
</evidence>
<feature type="transmembrane region" description="Helical" evidence="7">
    <location>
        <begin position="483"/>
        <end position="503"/>
    </location>
</feature>
<keyword evidence="5 7" id="KW-0472">Membrane</keyword>
<reference evidence="8 9" key="1">
    <citation type="submission" date="2019-07" db="EMBL/GenBank/DDBJ databases">
        <title>Draft genome assembly of a fouling barnacle, Amphibalanus amphitrite (Darwin, 1854): The first reference genome for Thecostraca.</title>
        <authorList>
            <person name="Kim W."/>
        </authorList>
    </citation>
    <scope>NUCLEOTIDE SEQUENCE [LARGE SCALE GENOMIC DNA]</scope>
    <source>
        <strain evidence="8">SNU_AA5</strain>
        <tissue evidence="8">Soma without cirri and trophi</tissue>
    </source>
</reference>
<organism evidence="8 9">
    <name type="scientific">Amphibalanus amphitrite</name>
    <name type="common">Striped barnacle</name>
    <name type="synonym">Balanus amphitrite</name>
    <dbReference type="NCBI Taxonomy" id="1232801"/>
    <lineage>
        <taxon>Eukaryota</taxon>
        <taxon>Metazoa</taxon>
        <taxon>Ecdysozoa</taxon>
        <taxon>Arthropoda</taxon>
        <taxon>Crustacea</taxon>
        <taxon>Multicrustacea</taxon>
        <taxon>Cirripedia</taxon>
        <taxon>Thoracica</taxon>
        <taxon>Thoracicalcarea</taxon>
        <taxon>Balanomorpha</taxon>
        <taxon>Balanoidea</taxon>
        <taxon>Balanidae</taxon>
        <taxon>Amphibalaninae</taxon>
        <taxon>Amphibalanus</taxon>
    </lineage>
</organism>
<dbReference type="Proteomes" id="UP000440578">
    <property type="component" value="Unassembled WGS sequence"/>
</dbReference>
<comment type="caution">
    <text evidence="8">The sequence shown here is derived from an EMBL/GenBank/DDBJ whole genome shotgun (WGS) entry which is preliminary data.</text>
</comment>
<dbReference type="PANTHER" id="PTHR12385:SF14">
    <property type="entry name" value="CHOLINE TRANSPORTER-LIKE 2"/>
    <property type="match status" value="1"/>
</dbReference>